<organism evidence="2 3">
    <name type="scientific">Tripterygium wilfordii</name>
    <name type="common">Thunder God vine</name>
    <dbReference type="NCBI Taxonomy" id="458696"/>
    <lineage>
        <taxon>Eukaryota</taxon>
        <taxon>Viridiplantae</taxon>
        <taxon>Streptophyta</taxon>
        <taxon>Embryophyta</taxon>
        <taxon>Tracheophyta</taxon>
        <taxon>Spermatophyta</taxon>
        <taxon>Magnoliopsida</taxon>
        <taxon>eudicotyledons</taxon>
        <taxon>Gunneridae</taxon>
        <taxon>Pentapetalae</taxon>
        <taxon>rosids</taxon>
        <taxon>fabids</taxon>
        <taxon>Celastrales</taxon>
        <taxon>Celastraceae</taxon>
        <taxon>Tripterygium</taxon>
    </lineage>
</organism>
<accession>A0A7J7D559</accession>
<dbReference type="Proteomes" id="UP000593562">
    <property type="component" value="Unassembled WGS sequence"/>
</dbReference>
<dbReference type="PANTHER" id="PTHR48473:SF1">
    <property type="entry name" value="TIR DOMAIN-CONTAINING PROTEIN"/>
    <property type="match status" value="1"/>
</dbReference>
<sequence>MTGLLDLDIQSKTDFGRPLNQNQSPDHVVIDVARVANDALHQRESGKMRRIALFLGSFILEGLSIAFDQLSTPKKPIYAFMSMITASLGLLLSIIELSYRVRENDMIISQLLGEALENFGFFISTWQCIYAVVQYVYLYEKKIDSPIKISILPLIFLICVAISKLYDNYCGDSSTQRHPYITRESSVDDSKTTTLSRVESSVSLRNARAVEEVELLVEDDPGVLITTKELRNDTTVHQRISSKNGVKNNEMKGRVALRTKSI</sequence>
<name>A0A7J7D559_TRIWF</name>
<feature type="transmembrane region" description="Helical" evidence="1">
    <location>
        <begin position="119"/>
        <end position="137"/>
    </location>
</feature>
<evidence type="ECO:0008006" key="4">
    <source>
        <dbReference type="Google" id="ProtNLM"/>
    </source>
</evidence>
<proteinExistence type="predicted"/>
<dbReference type="PANTHER" id="PTHR48473">
    <property type="entry name" value="TIR DOMAIN-CONTAINING PROTEIN"/>
    <property type="match status" value="1"/>
</dbReference>
<protein>
    <recommendedName>
        <fullName evidence="4">Transmembrane protein</fullName>
    </recommendedName>
</protein>
<feature type="transmembrane region" description="Helical" evidence="1">
    <location>
        <begin position="51"/>
        <end position="71"/>
    </location>
</feature>
<gene>
    <name evidence="2" type="ORF">HS088_TW10G00493</name>
</gene>
<keyword evidence="1" id="KW-0472">Membrane</keyword>
<keyword evidence="1" id="KW-1133">Transmembrane helix</keyword>
<feature type="transmembrane region" description="Helical" evidence="1">
    <location>
        <begin position="77"/>
        <end position="99"/>
    </location>
</feature>
<dbReference type="AlphaFoldDB" id="A0A7J7D559"/>
<dbReference type="EMBL" id="JAAARO010000010">
    <property type="protein sequence ID" value="KAF5741495.1"/>
    <property type="molecule type" value="Genomic_DNA"/>
</dbReference>
<dbReference type="FunCoup" id="A0A7J7D559">
    <property type="interactions" value="4"/>
</dbReference>
<dbReference type="InParanoid" id="A0A7J7D559"/>
<keyword evidence="1" id="KW-0812">Transmembrane</keyword>
<reference evidence="2 3" key="1">
    <citation type="journal article" date="2020" name="Nat. Commun.">
        <title>Genome of Tripterygium wilfordii and identification of cytochrome P450 involved in triptolide biosynthesis.</title>
        <authorList>
            <person name="Tu L."/>
            <person name="Su P."/>
            <person name="Zhang Z."/>
            <person name="Gao L."/>
            <person name="Wang J."/>
            <person name="Hu T."/>
            <person name="Zhou J."/>
            <person name="Zhang Y."/>
            <person name="Zhao Y."/>
            <person name="Liu Y."/>
            <person name="Song Y."/>
            <person name="Tong Y."/>
            <person name="Lu Y."/>
            <person name="Yang J."/>
            <person name="Xu C."/>
            <person name="Jia M."/>
            <person name="Peters R.J."/>
            <person name="Huang L."/>
            <person name="Gao W."/>
        </authorList>
    </citation>
    <scope>NUCLEOTIDE SEQUENCE [LARGE SCALE GENOMIC DNA]</scope>
    <source>
        <strain evidence="3">cv. XIE 37</strain>
        <tissue evidence="2">Leaf</tissue>
    </source>
</reference>
<comment type="caution">
    <text evidence="2">The sequence shown here is derived from an EMBL/GenBank/DDBJ whole genome shotgun (WGS) entry which is preliminary data.</text>
</comment>
<keyword evidence="3" id="KW-1185">Reference proteome</keyword>
<evidence type="ECO:0000256" key="1">
    <source>
        <dbReference type="SAM" id="Phobius"/>
    </source>
</evidence>
<feature type="transmembrane region" description="Helical" evidence="1">
    <location>
        <begin position="149"/>
        <end position="166"/>
    </location>
</feature>
<evidence type="ECO:0000313" key="3">
    <source>
        <dbReference type="Proteomes" id="UP000593562"/>
    </source>
</evidence>
<evidence type="ECO:0000313" key="2">
    <source>
        <dbReference type="EMBL" id="KAF5741495.1"/>
    </source>
</evidence>